<gene>
    <name evidence="2" type="ORF">HQ394_07410</name>
</gene>
<dbReference type="EMBL" id="CP053923">
    <property type="protein sequence ID" value="QNT69190.1"/>
    <property type="molecule type" value="Genomic_DNA"/>
</dbReference>
<feature type="chain" id="PRO_5028990696" evidence="1">
    <location>
        <begin position="28"/>
        <end position="118"/>
    </location>
</feature>
<evidence type="ECO:0000313" key="2">
    <source>
        <dbReference type="EMBL" id="QNT69190.1"/>
    </source>
</evidence>
<keyword evidence="3" id="KW-1185">Reference proteome</keyword>
<dbReference type="KEGG" id="dvn:HQ394_07410"/>
<evidence type="ECO:0000313" key="3">
    <source>
        <dbReference type="Proteomes" id="UP000516369"/>
    </source>
</evidence>
<protein>
    <submittedName>
        <fullName evidence="2">Uncharacterized protein</fullName>
    </submittedName>
</protein>
<evidence type="ECO:0000256" key="1">
    <source>
        <dbReference type="SAM" id="SignalP"/>
    </source>
</evidence>
<reference evidence="2 3" key="1">
    <citation type="submission" date="2020-05" db="EMBL/GenBank/DDBJ databases">
        <title>Complete closed genome sequence of Defluviicoccus vanus.</title>
        <authorList>
            <person name="Bessarab I."/>
            <person name="Arumugam K."/>
            <person name="Maszenan A.M."/>
            <person name="Seviour R.J."/>
            <person name="Williams R.B."/>
        </authorList>
    </citation>
    <scope>NUCLEOTIDE SEQUENCE [LARGE SCALE GENOMIC DNA]</scope>
    <source>
        <strain evidence="2 3">Ben 114</strain>
    </source>
</reference>
<organism evidence="2 3">
    <name type="scientific">Defluviicoccus vanus</name>
    <dbReference type="NCBI Taxonomy" id="111831"/>
    <lineage>
        <taxon>Bacteria</taxon>
        <taxon>Pseudomonadati</taxon>
        <taxon>Pseudomonadota</taxon>
        <taxon>Alphaproteobacteria</taxon>
        <taxon>Rhodospirillales</taxon>
        <taxon>Rhodospirillaceae</taxon>
        <taxon>Defluviicoccus</taxon>
    </lineage>
</organism>
<dbReference type="RefSeq" id="WP_190262697.1">
    <property type="nucleotide sequence ID" value="NZ_CP053923.1"/>
</dbReference>
<accession>A0A7H1N0F4</accession>
<keyword evidence="1" id="KW-0732">Signal</keyword>
<proteinExistence type="predicted"/>
<dbReference type="AlphaFoldDB" id="A0A7H1N0F4"/>
<feature type="signal peptide" evidence="1">
    <location>
        <begin position="1"/>
        <end position="27"/>
    </location>
</feature>
<sequence>MRLSRCIRLPVGLGVVALAITASPAFADPAASPSSPGDGGRACVEVEIAGERTPDYACLSDALRGAVAAARPVANLPTVGRQPGPNAVGLITPTEVRQQYGPNFGTSVVPYRPVVPRP</sequence>
<dbReference type="Proteomes" id="UP000516369">
    <property type="component" value="Chromosome"/>
</dbReference>
<name>A0A7H1N0F4_9PROT</name>